<dbReference type="Gene3D" id="3.40.50.1820">
    <property type="entry name" value="alpha/beta hydrolase"/>
    <property type="match status" value="1"/>
</dbReference>
<dbReference type="InterPro" id="IPR029058">
    <property type="entry name" value="AB_hydrolase_fold"/>
</dbReference>
<organism evidence="1 2">
    <name type="scientific">Lottiidibacillus patelloidae</name>
    <dbReference type="NCBI Taxonomy" id="2670334"/>
    <lineage>
        <taxon>Bacteria</taxon>
        <taxon>Bacillati</taxon>
        <taxon>Bacillota</taxon>
        <taxon>Bacilli</taxon>
        <taxon>Bacillales</taxon>
        <taxon>Bacillaceae</taxon>
        <taxon>Lottiidibacillus</taxon>
    </lineage>
</organism>
<dbReference type="InterPro" id="IPR000801">
    <property type="entry name" value="Esterase-like"/>
</dbReference>
<reference evidence="2" key="1">
    <citation type="submission" date="2017-08" db="EMBL/GenBank/DDBJ databases">
        <authorList>
            <person name="Huang Z."/>
        </authorList>
    </citation>
    <scope>NUCLEOTIDE SEQUENCE [LARGE SCALE GENOMIC DNA]</scope>
    <source>
        <strain evidence="2">SA5d-4</strain>
    </source>
</reference>
<accession>A0A263BXJ5</accession>
<gene>
    <name evidence="1" type="ORF">CIB95_01600</name>
</gene>
<evidence type="ECO:0000313" key="2">
    <source>
        <dbReference type="Proteomes" id="UP000217083"/>
    </source>
</evidence>
<dbReference type="Pfam" id="PF00756">
    <property type="entry name" value="Esterase"/>
    <property type="match status" value="1"/>
</dbReference>
<dbReference type="SUPFAM" id="SSF53474">
    <property type="entry name" value="alpha/beta-Hydrolases"/>
    <property type="match status" value="1"/>
</dbReference>
<dbReference type="PANTHER" id="PTHR48098">
    <property type="entry name" value="ENTEROCHELIN ESTERASE-RELATED"/>
    <property type="match status" value="1"/>
</dbReference>
<evidence type="ECO:0008006" key="3">
    <source>
        <dbReference type="Google" id="ProtNLM"/>
    </source>
</evidence>
<name>A0A263BXJ5_9BACI</name>
<comment type="caution">
    <text evidence="1">The sequence shown here is derived from an EMBL/GenBank/DDBJ whole genome shotgun (WGS) entry which is preliminary data.</text>
</comment>
<reference evidence="1 2" key="2">
    <citation type="submission" date="2017-09" db="EMBL/GenBank/DDBJ databases">
        <title>Bacillus patelloidae sp. nov., isolated from the intestinal tract of a marine limpet.</title>
        <authorList>
            <person name="Liu R."/>
            <person name="Dong C."/>
            <person name="Shao Z."/>
        </authorList>
    </citation>
    <scope>NUCLEOTIDE SEQUENCE [LARGE SCALE GENOMIC DNA]</scope>
    <source>
        <strain evidence="1 2">SA5d-4</strain>
    </source>
</reference>
<keyword evidence="2" id="KW-1185">Reference proteome</keyword>
<dbReference type="InterPro" id="IPR050583">
    <property type="entry name" value="Mycobacterial_A85_antigen"/>
</dbReference>
<dbReference type="PANTHER" id="PTHR48098:SF3">
    <property type="entry name" value="IRON(III) ENTEROBACTIN ESTERASE"/>
    <property type="match status" value="1"/>
</dbReference>
<dbReference type="Proteomes" id="UP000217083">
    <property type="component" value="Unassembled WGS sequence"/>
</dbReference>
<sequence>MKKIDEIKSSIDELTVNSKFLKEEINVMVYLPPAYSHLYTYPVLYVQDGQDYFQLGRIATFADEGIKEMQLEDFIIVGVPYKSVEDRREKYHPNGEKNEAYQQFLVHELVPFIDKEYSTHHLAYGRSLMGDSLAGTASFITSLNYPHTFANIVMHSPYVNDTVLKKAENFQSLSSSLNVYHVIGKQESVVETTKGKTKDFLTPNRTLHNILQNKPFTYFYDEFEGDHTWTYWQPDLKRALKFLYSK</sequence>
<protein>
    <recommendedName>
        <fullName evidence="3">Enterochelin esterase</fullName>
    </recommendedName>
</protein>
<dbReference type="RefSeq" id="WP_094920933.1">
    <property type="nucleotide sequence ID" value="NZ_NPIA01000001.1"/>
</dbReference>
<dbReference type="AlphaFoldDB" id="A0A263BXJ5"/>
<evidence type="ECO:0000313" key="1">
    <source>
        <dbReference type="EMBL" id="OZM58292.1"/>
    </source>
</evidence>
<proteinExistence type="predicted"/>
<dbReference type="EMBL" id="NPIA01000001">
    <property type="protein sequence ID" value="OZM58292.1"/>
    <property type="molecule type" value="Genomic_DNA"/>
</dbReference>